<dbReference type="EMBL" id="QPKB01000004">
    <property type="protein sequence ID" value="RWR81555.1"/>
    <property type="molecule type" value="Genomic_DNA"/>
</dbReference>
<comment type="similarity">
    <text evidence="3 11">Belongs to the steroid 5-alpha reductase family.</text>
</comment>
<dbReference type="STRING" id="337451.A0A443NSQ8"/>
<proteinExistence type="inferred from homology"/>
<dbReference type="PROSITE" id="PS50244">
    <property type="entry name" value="S5A_REDUCTASE"/>
    <property type="match status" value="1"/>
</dbReference>
<organism evidence="13 14">
    <name type="scientific">Cinnamomum micranthum f. kanehirae</name>
    <dbReference type="NCBI Taxonomy" id="337451"/>
    <lineage>
        <taxon>Eukaryota</taxon>
        <taxon>Viridiplantae</taxon>
        <taxon>Streptophyta</taxon>
        <taxon>Embryophyta</taxon>
        <taxon>Tracheophyta</taxon>
        <taxon>Spermatophyta</taxon>
        <taxon>Magnoliopsida</taxon>
        <taxon>Magnoliidae</taxon>
        <taxon>Laurales</taxon>
        <taxon>Lauraceae</taxon>
        <taxon>Cinnamomum</taxon>
    </lineage>
</organism>
<dbReference type="GO" id="GO:0016132">
    <property type="term" value="P:brassinosteroid biosynthetic process"/>
    <property type="evidence" value="ECO:0007669"/>
    <property type="project" value="UniProtKB-UniPathway"/>
</dbReference>
<comment type="caution">
    <text evidence="13">The sequence shown here is derived from an EMBL/GenBank/DDBJ whole genome shotgun (WGS) entry which is preliminary data.</text>
</comment>
<evidence type="ECO:0000256" key="3">
    <source>
        <dbReference type="ARBA" id="ARBA00007742"/>
    </source>
</evidence>
<feature type="domain" description="3-oxo-5-alpha-steroid 4-dehydrogenase C-terminal" evidence="12">
    <location>
        <begin position="113"/>
        <end position="258"/>
    </location>
</feature>
<dbReference type="InterPro" id="IPR016636">
    <property type="entry name" value="3-oxo-5-alpha-steroid_4-DH"/>
</dbReference>
<evidence type="ECO:0000256" key="8">
    <source>
        <dbReference type="ARBA" id="ARBA00037910"/>
    </source>
</evidence>
<evidence type="ECO:0000256" key="9">
    <source>
        <dbReference type="ARBA" id="ARBA00048164"/>
    </source>
</evidence>
<keyword evidence="11" id="KW-0444">Lipid biosynthesis</keyword>
<keyword evidence="14" id="KW-1185">Reference proteome</keyword>
<evidence type="ECO:0000256" key="10">
    <source>
        <dbReference type="ARBA" id="ARBA00060577"/>
    </source>
</evidence>
<comment type="function">
    <text evidence="11">Involved in a reduction step in the biosynthesis of the plant steroid, brassinolide.</text>
</comment>
<dbReference type="EC" id="1.3.1.22" evidence="11"/>
<reference evidence="13 14" key="1">
    <citation type="journal article" date="2019" name="Nat. Plants">
        <title>Stout camphor tree genome fills gaps in understanding of flowering plant genome evolution.</title>
        <authorList>
            <person name="Chaw S.M."/>
            <person name="Liu Y.C."/>
            <person name="Wu Y.W."/>
            <person name="Wang H.Y."/>
            <person name="Lin C.I."/>
            <person name="Wu C.S."/>
            <person name="Ke H.M."/>
            <person name="Chang L.Y."/>
            <person name="Hsu C.Y."/>
            <person name="Yang H.T."/>
            <person name="Sudianto E."/>
            <person name="Hsu M.H."/>
            <person name="Wu K.P."/>
            <person name="Wang L.N."/>
            <person name="Leebens-Mack J.H."/>
            <person name="Tsai I.J."/>
        </authorList>
    </citation>
    <scope>NUCLEOTIDE SEQUENCE [LARGE SCALE GENOMIC DNA]</scope>
    <source>
        <strain evidence="14">cv. Chaw 1501</strain>
        <tissue evidence="13">Young leaves</tissue>
    </source>
</reference>
<feature type="transmembrane region" description="Helical" evidence="11">
    <location>
        <begin position="12"/>
        <end position="35"/>
    </location>
</feature>
<comment type="pathway">
    <text evidence="10">Steroid biosynthesis.</text>
</comment>
<accession>A0A443NSQ8</accession>
<evidence type="ECO:0000256" key="4">
    <source>
        <dbReference type="ARBA" id="ARBA00022692"/>
    </source>
</evidence>
<evidence type="ECO:0000256" key="1">
    <source>
        <dbReference type="ARBA" id="ARBA00004141"/>
    </source>
</evidence>
<evidence type="ECO:0000313" key="13">
    <source>
        <dbReference type="EMBL" id="RWR81555.1"/>
    </source>
</evidence>
<dbReference type="UniPathway" id="UPA00381"/>
<keyword evidence="5 11" id="KW-1133">Transmembrane helix</keyword>
<keyword evidence="7 11" id="KW-0472">Membrane</keyword>
<comment type="catalytic activity">
    <reaction evidence="9 11">
        <text>a 3-oxo-5alpha-steroid + NADP(+) = a 3-oxo-Delta(4)-steroid + NADPH + H(+)</text>
        <dbReference type="Rhea" id="RHEA:54384"/>
        <dbReference type="ChEBI" id="CHEBI:13601"/>
        <dbReference type="ChEBI" id="CHEBI:15378"/>
        <dbReference type="ChEBI" id="CHEBI:47909"/>
        <dbReference type="ChEBI" id="CHEBI:57783"/>
        <dbReference type="ChEBI" id="CHEBI:58349"/>
        <dbReference type="EC" id="1.3.1.22"/>
    </reaction>
</comment>
<keyword evidence="11" id="KW-1069">Brassinosteroid biosynthesis</keyword>
<dbReference type="InterPro" id="IPR039357">
    <property type="entry name" value="SRD5A/TECR"/>
</dbReference>
<dbReference type="GO" id="GO:0016020">
    <property type="term" value="C:membrane"/>
    <property type="evidence" value="ECO:0007669"/>
    <property type="project" value="UniProtKB-SubCell"/>
</dbReference>
<evidence type="ECO:0000256" key="7">
    <source>
        <dbReference type="ARBA" id="ARBA00023136"/>
    </source>
</evidence>
<keyword evidence="4 11" id="KW-0812">Transmembrane</keyword>
<dbReference type="PANTHER" id="PTHR10556">
    <property type="entry name" value="3-OXO-5-ALPHA-STEROID 4-DEHYDROGENASE"/>
    <property type="match status" value="1"/>
</dbReference>
<feature type="transmembrane region" description="Helical" evidence="11">
    <location>
        <begin position="144"/>
        <end position="166"/>
    </location>
</feature>
<feature type="transmembrane region" description="Helical" evidence="11">
    <location>
        <begin position="112"/>
        <end position="132"/>
    </location>
</feature>
<dbReference type="Gene3D" id="1.20.120.1630">
    <property type="match status" value="1"/>
</dbReference>
<dbReference type="FunFam" id="1.20.120.1630:FF:000002">
    <property type="entry name" value="Steroid 5 alpha-reductase 1"/>
    <property type="match status" value="1"/>
</dbReference>
<evidence type="ECO:0000256" key="11">
    <source>
        <dbReference type="PIRNR" id="PIRNR015596"/>
    </source>
</evidence>
<dbReference type="Proteomes" id="UP000283530">
    <property type="component" value="Unassembled WGS sequence"/>
</dbReference>
<comment type="subcellular location">
    <subcellularLocation>
        <location evidence="1">Membrane</location>
        <topology evidence="1">Multi-pass membrane protein</topology>
    </subcellularLocation>
</comment>
<gene>
    <name evidence="13" type="ORF">CKAN_01024200</name>
</gene>
<evidence type="ECO:0000256" key="5">
    <source>
        <dbReference type="ARBA" id="ARBA00022989"/>
    </source>
</evidence>
<feature type="transmembrane region" description="Helical" evidence="11">
    <location>
        <begin position="204"/>
        <end position="227"/>
    </location>
</feature>
<feature type="transmembrane region" description="Helical" evidence="11">
    <location>
        <begin position="82"/>
        <end position="106"/>
    </location>
</feature>
<dbReference type="AlphaFoldDB" id="A0A443NSQ8"/>
<keyword evidence="11" id="KW-0443">Lipid metabolism</keyword>
<evidence type="ECO:0000256" key="2">
    <source>
        <dbReference type="ARBA" id="ARBA00004972"/>
    </source>
</evidence>
<evidence type="ECO:0000313" key="14">
    <source>
        <dbReference type="Proteomes" id="UP000283530"/>
    </source>
</evidence>
<dbReference type="Pfam" id="PF02544">
    <property type="entry name" value="Steroid_dh"/>
    <property type="match status" value="1"/>
</dbReference>
<comment type="pathway">
    <text evidence="8 11">Plant hormone biosynthesis; brassinosteroid biosynthesis.</text>
</comment>
<comment type="pathway">
    <text evidence="2">Hormone biosynthesis.</text>
</comment>
<keyword evidence="6" id="KW-0560">Oxidoreductase</keyword>
<protein>
    <recommendedName>
        <fullName evidence="11">Steroid 5-alpha-reductase DET2</fullName>
        <ecNumber evidence="11">1.3.1.22</ecNumber>
    </recommendedName>
</protein>
<name>A0A443NSQ8_9MAGN</name>
<dbReference type="GO" id="GO:0047751">
    <property type="term" value="F:3-oxo-5-alpha-steroid 4-dehydrogenase (NADP+) activity"/>
    <property type="evidence" value="ECO:0007669"/>
    <property type="project" value="UniProtKB-EC"/>
</dbReference>
<evidence type="ECO:0000256" key="6">
    <source>
        <dbReference type="ARBA" id="ARBA00023002"/>
    </source>
</evidence>
<dbReference type="PANTHER" id="PTHR10556:SF43">
    <property type="entry name" value="STEROID 5-ALPHA-REDUCTASE DET2"/>
    <property type="match status" value="1"/>
</dbReference>
<dbReference type="OrthoDB" id="5788137at2759"/>
<keyword evidence="11" id="KW-0752">Steroid biosynthesis</keyword>
<feature type="transmembrane region" description="Helical" evidence="11">
    <location>
        <begin position="55"/>
        <end position="75"/>
    </location>
</feature>
<sequence length="258" mass="29478">MMASSSTSPDEALFSIALISFYIFAPVTYLSLQFLVVPYGKHFRSGWGPSLDPTIAWAIMESPTLFVTLSIFPLGSNRSSPLALCLISFYLLHYFHRTCLYPLYLLNKPSSSVPLSIASFAFLFNLLNAYLQSRWISHYADLDLISWARVLLGSVVFFAGFALNVWSDRVLVGLKKQGKGYRVPRGGMFELVSCPNYLGELIEWLGWAIMTWSWVGLGFFLNTWANLVPRARSHRRWYLDKFPEEYPRSRKAIIPLVY</sequence>
<dbReference type="InterPro" id="IPR001104">
    <property type="entry name" value="3-oxo-5_a-steroid_4-DH_C"/>
</dbReference>
<dbReference type="PIRSF" id="PIRSF015596">
    <property type="entry name" value="5_alpha-SR2"/>
    <property type="match status" value="1"/>
</dbReference>
<evidence type="ECO:0000259" key="12">
    <source>
        <dbReference type="Pfam" id="PF02544"/>
    </source>
</evidence>